<reference evidence="8 9" key="1">
    <citation type="submission" date="2013-02" db="EMBL/GenBank/DDBJ databases">
        <title>The Genome Sequence of Plasmodium inui San Antonio 1.</title>
        <authorList>
            <consortium name="The Broad Institute Genome Sequencing Platform"/>
            <consortium name="The Broad Institute Genome Sequencing Center for Infectious Disease"/>
            <person name="Neafsey D."/>
            <person name="Cheeseman I."/>
            <person name="Volkman S."/>
            <person name="Adams J."/>
            <person name="Walker B."/>
            <person name="Young S.K."/>
            <person name="Zeng Q."/>
            <person name="Gargeya S."/>
            <person name="Fitzgerald M."/>
            <person name="Haas B."/>
            <person name="Abouelleil A."/>
            <person name="Alvarado L."/>
            <person name="Arachchi H.M."/>
            <person name="Berlin A.M."/>
            <person name="Chapman S.B."/>
            <person name="Dewar J."/>
            <person name="Goldberg J."/>
            <person name="Griggs A."/>
            <person name="Gujja S."/>
            <person name="Hansen M."/>
            <person name="Howarth C."/>
            <person name="Imamovic A."/>
            <person name="Larimer J."/>
            <person name="McCowan C."/>
            <person name="Murphy C."/>
            <person name="Neiman D."/>
            <person name="Pearson M."/>
            <person name="Priest M."/>
            <person name="Roberts A."/>
            <person name="Saif S."/>
            <person name="Shea T."/>
            <person name="Sisk P."/>
            <person name="Sykes S."/>
            <person name="Wortman J."/>
            <person name="Nusbaum C."/>
            <person name="Birren B."/>
        </authorList>
    </citation>
    <scope>NUCLEOTIDE SEQUENCE [LARGE SCALE GENOMIC DNA]</scope>
    <source>
        <strain evidence="8 9">San Antonio 1</strain>
    </source>
</reference>
<feature type="transmembrane region" description="Helical" evidence="7">
    <location>
        <begin position="686"/>
        <end position="704"/>
    </location>
</feature>
<feature type="transmembrane region" description="Helical" evidence="7">
    <location>
        <begin position="934"/>
        <end position="952"/>
    </location>
</feature>
<evidence type="ECO:0000256" key="6">
    <source>
        <dbReference type="SAM" id="MobiDB-lite"/>
    </source>
</evidence>
<evidence type="ECO:0000256" key="2">
    <source>
        <dbReference type="ARBA" id="ARBA00022448"/>
    </source>
</evidence>
<evidence type="ECO:0000313" key="9">
    <source>
        <dbReference type="Proteomes" id="UP000030640"/>
    </source>
</evidence>
<feature type="transmembrane region" description="Helical" evidence="7">
    <location>
        <begin position="809"/>
        <end position="831"/>
    </location>
</feature>
<feature type="region of interest" description="Disordered" evidence="6">
    <location>
        <begin position="354"/>
        <end position="385"/>
    </location>
</feature>
<feature type="region of interest" description="Disordered" evidence="6">
    <location>
        <begin position="1"/>
        <end position="27"/>
    </location>
</feature>
<sequence length="1290" mass="148873">MITREHPEKREKGPKDPAYTERKKKKRRKKFNYQGCKYPNDLKSSLYNMCLNFAYSDIYQDYINRLSVNCHNNCDYDQIRRSTFIPREDFFKYYNFPFYDNNFELESEQSYEDEIWDDSDDHVSGLEEVGKYALERYDALGYKSRTSRIKNLILGVPDHKGVILSRGKGYHGGDGGGDTVYRGNHDDDAGSKSYASQLFRIISQRKNCQLVSDNYRSSGDRRVGKFHRSQEMLSESIKGDTIGGEKRGCLEKVKSQVLSFWKKLYDSRDPSFMASLNLYFLNYHDIDKKKIKNAYNEDYICMVQNLAEAQGDPLVERYYKGVHMVKKEEVKYRQRYLQRGAHTTRREDHFKEENQMHGQMRQSVDELADAKQEKWSQSSQKGENEIGSALSNRFSEQCGMELKENRNGRRVDKKVRLSGNWDKTPDEEEEGANSREPKRSASKHMKRLCSEEIEIYFKKVLKNEIISFNQKRINKRDRWTSLCQFVCSCIGASLTAQCYLDLPRMTSSLDYALLLFLLLFCYLCIGLPILQMEYTLGQLSQGCIINGLSFLKKKYRGVAISSMIISFCILSRSAHDTVDTAIVVVSSVRKTLPWNLNQCEGIPLRGDCLRNGKCIWVTGKRRRNDPLRGNSQEILFYPGQRSAILDTQMRSERKGFILSEIPPAGDHCKSDATSEWYHFFSKEVKLAWKIGALFLITLTLYFLLRVEGMCLTQFLQYIFFLFFLVALCQIFVLSYELKSNKWVSINGEGTHPKDGHTNGSIFFNTDYFLYLNFEVVAKVCTLVLVSLNCSTGINYLFSSYSNIGDNLFVSAWYVVLGSFIGMVIHIVHYYVCVELLSSVPTGRRTLEIMIPQTYDGSPEGICSLYDLFSKKGDPINNFLVYMASLSRVNFQNMMSFTYFLCSLLALLTSSALHLKGLIMVLKESRKFKGIKKKVITLFVILGYCLLGLFYLSPFGHNTNLVMKYATANLNVRLREKFYLLYVLNVDILRTRFNKILYGRRRTYDLEKKEESPFGLLLFHKLTIHWCLLTKFFIPQILLTIVLSNVLYNVHICLDRRTTVVGVHSSNQYGRFAQDESAAHSYLRTASNGKDGFANLDAFSSGASMGEGRTPKGGITFDETYQNVFTNMARKGATQNREDTKLESCFGACAHLTATIAAILLILLISLLTFVRPNKMNCLACAPTNTWIISDVDFKRMNPANYAYTRRIHFFEEIFPIERIMPAYVWTHIKREIERGKPVTSLHRDDQTDETIHDKSFSYLNRSDFENYIFSLIDRGFKLSDFSGIKGQHYH</sequence>
<proteinExistence type="predicted"/>
<comment type="subcellular location">
    <subcellularLocation>
        <location evidence="1">Membrane</location>
        <topology evidence="1">Multi-pass membrane protein</topology>
    </subcellularLocation>
</comment>
<keyword evidence="3 7" id="KW-0812">Transmembrane</keyword>
<feature type="transmembrane region" description="Helical" evidence="7">
    <location>
        <begin position="1022"/>
        <end position="1047"/>
    </location>
</feature>
<evidence type="ECO:0000256" key="4">
    <source>
        <dbReference type="ARBA" id="ARBA00022989"/>
    </source>
</evidence>
<feature type="transmembrane region" description="Helical" evidence="7">
    <location>
        <begin position="716"/>
        <end position="735"/>
    </location>
</feature>
<keyword evidence="5 7" id="KW-0472">Membrane</keyword>
<dbReference type="PROSITE" id="PS50267">
    <property type="entry name" value="NA_NEUROTRAN_SYMP_3"/>
    <property type="match status" value="1"/>
</dbReference>
<evidence type="ECO:0000256" key="1">
    <source>
        <dbReference type="ARBA" id="ARBA00004141"/>
    </source>
</evidence>
<evidence type="ECO:0000256" key="7">
    <source>
        <dbReference type="SAM" id="Phobius"/>
    </source>
</evidence>
<feature type="transmembrane region" description="Helical" evidence="7">
    <location>
        <begin position="511"/>
        <end position="530"/>
    </location>
</feature>
<feature type="compositionally biased region" description="Basic and acidic residues" evidence="6">
    <location>
        <begin position="401"/>
        <end position="410"/>
    </location>
</feature>
<dbReference type="GO" id="GO:0005886">
    <property type="term" value="C:plasma membrane"/>
    <property type="evidence" value="ECO:0007669"/>
    <property type="project" value="TreeGrafter"/>
</dbReference>
<dbReference type="PANTHER" id="PTHR11616">
    <property type="entry name" value="SODIUM/CHLORIDE DEPENDENT TRANSPORTER"/>
    <property type="match status" value="1"/>
</dbReference>
<accession>W7A1U0</accession>
<dbReference type="Proteomes" id="UP000030640">
    <property type="component" value="Unassembled WGS sequence"/>
</dbReference>
<organism evidence="8 9">
    <name type="scientific">Plasmodium inui San Antonio 1</name>
    <dbReference type="NCBI Taxonomy" id="1237626"/>
    <lineage>
        <taxon>Eukaryota</taxon>
        <taxon>Sar</taxon>
        <taxon>Alveolata</taxon>
        <taxon>Apicomplexa</taxon>
        <taxon>Aconoidasida</taxon>
        <taxon>Haemosporida</taxon>
        <taxon>Plasmodiidae</taxon>
        <taxon>Plasmodium</taxon>
        <taxon>Plasmodium (Plasmodium)</taxon>
    </lineage>
</organism>
<dbReference type="OrthoDB" id="6581954at2759"/>
<evidence type="ECO:0000256" key="5">
    <source>
        <dbReference type="ARBA" id="ARBA00023136"/>
    </source>
</evidence>
<name>W7A1U0_9APIC</name>
<keyword evidence="4 7" id="KW-1133">Transmembrane helix</keyword>
<dbReference type="GO" id="GO:0035725">
    <property type="term" value="P:sodium ion transmembrane transport"/>
    <property type="evidence" value="ECO:0007669"/>
    <property type="project" value="TreeGrafter"/>
</dbReference>
<feature type="region of interest" description="Disordered" evidence="6">
    <location>
        <begin position="401"/>
        <end position="443"/>
    </location>
</feature>
<keyword evidence="2" id="KW-0813">Transport</keyword>
<evidence type="ECO:0000313" key="8">
    <source>
        <dbReference type="EMBL" id="EUD67172.1"/>
    </source>
</evidence>
<feature type="transmembrane region" description="Helical" evidence="7">
    <location>
        <begin position="1144"/>
        <end position="1170"/>
    </location>
</feature>
<dbReference type="GeneID" id="20037596"/>
<dbReference type="RefSeq" id="XP_008816143.1">
    <property type="nucleotide sequence ID" value="XM_008817921.1"/>
</dbReference>
<gene>
    <name evidence="8" type="ORF">C922_02322</name>
</gene>
<feature type="compositionally biased region" description="Basic and acidic residues" evidence="6">
    <location>
        <begin position="1"/>
        <end position="21"/>
    </location>
</feature>
<protein>
    <submittedName>
        <fullName evidence="8">Uncharacterized protein</fullName>
    </submittedName>
</protein>
<dbReference type="VEuPathDB" id="PlasmoDB:C922_02322"/>
<dbReference type="EMBL" id="KI965467">
    <property type="protein sequence ID" value="EUD67172.1"/>
    <property type="molecule type" value="Genomic_DNA"/>
</dbReference>
<evidence type="ECO:0000256" key="3">
    <source>
        <dbReference type="ARBA" id="ARBA00022692"/>
    </source>
</evidence>
<feature type="transmembrane region" description="Helical" evidence="7">
    <location>
        <begin position="896"/>
        <end position="914"/>
    </location>
</feature>
<dbReference type="PANTHER" id="PTHR11616:SF240">
    <property type="entry name" value="BLOATED TUBULES, ISOFORM B-RELATED"/>
    <property type="match status" value="1"/>
</dbReference>
<dbReference type="InterPro" id="IPR000175">
    <property type="entry name" value="Na/ntran_symport"/>
</dbReference>
<dbReference type="SUPFAM" id="SSF161070">
    <property type="entry name" value="SNF-like"/>
    <property type="match status" value="1"/>
</dbReference>
<keyword evidence="9" id="KW-1185">Reference proteome</keyword>
<dbReference type="InterPro" id="IPR037272">
    <property type="entry name" value="SNS_sf"/>
</dbReference>